<feature type="region of interest" description="Disordered" evidence="2">
    <location>
        <begin position="205"/>
        <end position="259"/>
    </location>
</feature>
<organism evidence="4">
    <name type="scientific">Schistocephalus solidus</name>
    <name type="common">Tapeworm</name>
    <dbReference type="NCBI Taxonomy" id="70667"/>
    <lineage>
        <taxon>Eukaryota</taxon>
        <taxon>Metazoa</taxon>
        <taxon>Spiralia</taxon>
        <taxon>Lophotrochozoa</taxon>
        <taxon>Platyhelminthes</taxon>
        <taxon>Cestoda</taxon>
        <taxon>Eucestoda</taxon>
        <taxon>Diphyllobothriidea</taxon>
        <taxon>Diphyllobothriidae</taxon>
        <taxon>Schistocephalus</taxon>
    </lineage>
</organism>
<dbReference type="Pfam" id="PF01135">
    <property type="entry name" value="PCMT"/>
    <property type="match status" value="1"/>
</dbReference>
<dbReference type="EMBL" id="GEEE01006796">
    <property type="protein sequence ID" value="JAP56429.1"/>
    <property type="molecule type" value="Transcribed_RNA"/>
</dbReference>
<gene>
    <name evidence="3" type="primary">DDX52</name>
    <name evidence="4" type="ORF">TR147505</name>
</gene>
<evidence type="ECO:0000313" key="4">
    <source>
        <dbReference type="EMBL" id="JAP62179.1"/>
    </source>
</evidence>
<feature type="compositionally biased region" description="Basic and acidic residues" evidence="2">
    <location>
        <begin position="566"/>
        <end position="575"/>
    </location>
</feature>
<dbReference type="PANTHER" id="PTHR11579">
    <property type="entry name" value="PROTEIN-L-ISOASPARTATE O-METHYLTRANSFERASE"/>
    <property type="match status" value="1"/>
</dbReference>
<dbReference type="GO" id="GO:0005737">
    <property type="term" value="C:cytoplasm"/>
    <property type="evidence" value="ECO:0007669"/>
    <property type="project" value="TreeGrafter"/>
</dbReference>
<accession>A0A0V0J9A1</accession>
<feature type="compositionally biased region" description="Polar residues" evidence="2">
    <location>
        <begin position="213"/>
        <end position="227"/>
    </location>
</feature>
<feature type="compositionally biased region" description="Basic and acidic residues" evidence="2">
    <location>
        <begin position="526"/>
        <end position="537"/>
    </location>
</feature>
<dbReference type="EMBL" id="GEEE01001046">
    <property type="protein sequence ID" value="JAP62179.1"/>
    <property type="molecule type" value="Transcribed_RNA"/>
</dbReference>
<feature type="compositionally biased region" description="Basic and acidic residues" evidence="2">
    <location>
        <begin position="627"/>
        <end position="637"/>
    </location>
</feature>
<feature type="region of interest" description="Disordered" evidence="2">
    <location>
        <begin position="285"/>
        <end position="306"/>
    </location>
</feature>
<name>A0A0V0J9A1_SCHSO</name>
<keyword evidence="3" id="KW-0067">ATP-binding</keyword>
<evidence type="ECO:0000313" key="3">
    <source>
        <dbReference type="EMBL" id="JAP58335.1"/>
    </source>
</evidence>
<keyword evidence="3" id="KW-0378">Hydrolase</keyword>
<feature type="compositionally biased region" description="Acidic residues" evidence="2">
    <location>
        <begin position="239"/>
        <end position="258"/>
    </location>
</feature>
<comment type="similarity">
    <text evidence="1">Belongs to the methyltransferase superfamily. L-isoaspartyl/D-aspartyl protein methyltransferase family.</text>
</comment>
<evidence type="ECO:0000256" key="2">
    <source>
        <dbReference type="SAM" id="MobiDB-lite"/>
    </source>
</evidence>
<dbReference type="EMBL" id="GEEE01019721">
    <property type="protein sequence ID" value="JAP43504.1"/>
    <property type="molecule type" value="Transcribed_RNA"/>
</dbReference>
<dbReference type="InterPro" id="IPR029063">
    <property type="entry name" value="SAM-dependent_MTases_sf"/>
</dbReference>
<feature type="non-terminal residue" evidence="4">
    <location>
        <position position="1"/>
    </location>
</feature>
<dbReference type="EMBL" id="GEEE01004890">
    <property type="protein sequence ID" value="JAP58335.1"/>
    <property type="molecule type" value="Transcribed_RNA"/>
</dbReference>
<feature type="compositionally biased region" description="Polar residues" evidence="2">
    <location>
        <begin position="552"/>
        <end position="565"/>
    </location>
</feature>
<dbReference type="PANTHER" id="PTHR11579:SF9">
    <property type="entry name" value="PROTEIN-L-ISOASPARTATE O-METHYLTRANSFERASE"/>
    <property type="match status" value="1"/>
</dbReference>
<dbReference type="AlphaFoldDB" id="A0A0V0J9A1"/>
<dbReference type="InterPro" id="IPR000682">
    <property type="entry name" value="PCMT"/>
</dbReference>
<feature type="compositionally biased region" description="Polar residues" evidence="2">
    <location>
        <begin position="291"/>
        <end position="306"/>
    </location>
</feature>
<keyword evidence="3" id="KW-0547">Nucleotide-binding</keyword>
<feature type="region of interest" description="Disordered" evidence="2">
    <location>
        <begin position="494"/>
        <end position="576"/>
    </location>
</feature>
<reference evidence="4" key="1">
    <citation type="submission" date="2016-01" db="EMBL/GenBank/DDBJ databases">
        <title>Reference transcriptome for the parasite Schistocephalus solidus: insights into the molecular evolution of parasitism.</title>
        <authorList>
            <person name="Hebert F.O."/>
            <person name="Grambauer S."/>
            <person name="Barber I."/>
            <person name="Landry C.R."/>
            <person name="Aubin-Horth N."/>
        </authorList>
    </citation>
    <scope>NUCLEOTIDE SEQUENCE</scope>
</reference>
<feature type="compositionally biased region" description="Acidic residues" evidence="2">
    <location>
        <begin position="638"/>
        <end position="659"/>
    </location>
</feature>
<dbReference type="Gene3D" id="3.40.50.150">
    <property type="entry name" value="Vaccinia Virus protein VP39"/>
    <property type="match status" value="2"/>
</dbReference>
<feature type="region of interest" description="Disordered" evidence="2">
    <location>
        <begin position="608"/>
        <end position="667"/>
    </location>
</feature>
<dbReference type="EMBL" id="GEEE01002924">
    <property type="protein sequence ID" value="JAP60301.1"/>
    <property type="molecule type" value="Transcribed_RNA"/>
</dbReference>
<protein>
    <submittedName>
        <fullName evidence="3">Putative ATP-dependent RNA helicase DDX52</fullName>
    </submittedName>
</protein>
<dbReference type="GO" id="GO:0004719">
    <property type="term" value="F:protein-L-isoaspartate (D-aspartate) O-methyltransferase activity"/>
    <property type="evidence" value="ECO:0007669"/>
    <property type="project" value="InterPro"/>
</dbReference>
<proteinExistence type="inferred from homology"/>
<feature type="compositionally biased region" description="Low complexity" evidence="2">
    <location>
        <begin position="498"/>
        <end position="512"/>
    </location>
</feature>
<sequence length="705" mass="78250">LHQLERLKAEPHDWFVVLNLPKMGGSVSCFSDNQSLVDSLLETCELPKDLERIMRLVDRGFYSTKPKDRIYRDSAWRSGDLHLSSPSIYCTVLREMELKPGISVLNIGSGTGFLSTLFGLVLGSNGVNHGIEVSKSNLAFAKSRLAEFMTTSDAVYECDFCPPQFILGNIFSLVPSSPQTNAQVAIVETVTTAFADRLPSSSPFLGSPIPGLSVSSEEIHQQPSQTQHTREDGASQTPDSDEEDEEDEDNAGDDETIDFEPVINCSGDIIIEMPPLIEVPFQSATTDKRQVPQSYNHNDTSPSPATSSMWPMYDRIYVGSAVTSQAQLNAILRLLKVGGFMIAPVNDRFMKIKRIEKNKTSASSLLSVSFASLLPPGKNSTKIDSLPERSVERLERLASRAIRRILRRIINARRGGPPVLGRHVEVPDDEEVEEDIKETKSVDTPVKAIHTNGDQLRPITKEPSGIDEVDYRAAEVTKEAIMTLDSANLSSTHDAATLSSGSASSSLGSQASNTKNKRREPEFDEREPSPSKKRCEEESNPPPKDSELLATPVSNTNSTQEAQTQDQDRELDPGHARTRIYSPYVALLASILNPRTRVINLRQLEQLRESDGASDEEDNEGNTSAHRSRDGDAHSQSEEQDEQENEEHEVSVGDDEGEEADGRGRRKKKFEWVPQSYTYRDEMYCILKNELDVPEFFAHRIMAVI</sequence>
<dbReference type="GO" id="GO:0004386">
    <property type="term" value="F:helicase activity"/>
    <property type="evidence" value="ECO:0007669"/>
    <property type="project" value="UniProtKB-KW"/>
</dbReference>
<keyword evidence="3" id="KW-0347">Helicase</keyword>
<evidence type="ECO:0000256" key="1">
    <source>
        <dbReference type="ARBA" id="ARBA00005369"/>
    </source>
</evidence>
<dbReference type="SUPFAM" id="SSF53335">
    <property type="entry name" value="S-adenosyl-L-methionine-dependent methyltransferases"/>
    <property type="match status" value="1"/>
</dbReference>